<proteinExistence type="predicted"/>
<evidence type="ECO:0000313" key="2">
    <source>
        <dbReference type="EMBL" id="CAI9578700.1"/>
    </source>
</evidence>
<evidence type="ECO:0000256" key="1">
    <source>
        <dbReference type="SAM" id="SignalP"/>
    </source>
</evidence>
<feature type="chain" id="PRO_5046179577" evidence="1">
    <location>
        <begin position="28"/>
        <end position="109"/>
    </location>
</feature>
<comment type="caution">
    <text evidence="2">The sequence shown here is derived from an EMBL/GenBank/DDBJ whole genome shotgun (WGS) entry which is preliminary data.</text>
</comment>
<protein>
    <submittedName>
        <fullName evidence="2">Uncharacterized protein</fullName>
    </submittedName>
</protein>
<feature type="signal peptide" evidence="1">
    <location>
        <begin position="1"/>
        <end position="27"/>
    </location>
</feature>
<dbReference type="Proteomes" id="UP001162483">
    <property type="component" value="Unassembled WGS sequence"/>
</dbReference>
<keyword evidence="1" id="KW-0732">Signal</keyword>
<sequence length="109" mass="12765">MDNVITLIHRDSFLCFCLLQLLASSKSCLEFPWSSLCSHQCKHNSIDPHCCAPEKKVGFTEYQSVHFKEHSVTDIQSFGSSFHSWLYLEYWLLPICLFFPNNVIPFHYM</sequence>
<reference evidence="2" key="1">
    <citation type="submission" date="2023-05" db="EMBL/GenBank/DDBJ databases">
        <authorList>
            <person name="Stuckert A."/>
        </authorList>
    </citation>
    <scope>NUCLEOTIDE SEQUENCE</scope>
</reference>
<organism evidence="2 3">
    <name type="scientific">Staurois parvus</name>
    <dbReference type="NCBI Taxonomy" id="386267"/>
    <lineage>
        <taxon>Eukaryota</taxon>
        <taxon>Metazoa</taxon>
        <taxon>Chordata</taxon>
        <taxon>Craniata</taxon>
        <taxon>Vertebrata</taxon>
        <taxon>Euteleostomi</taxon>
        <taxon>Amphibia</taxon>
        <taxon>Batrachia</taxon>
        <taxon>Anura</taxon>
        <taxon>Neobatrachia</taxon>
        <taxon>Ranoidea</taxon>
        <taxon>Ranidae</taxon>
        <taxon>Staurois</taxon>
    </lineage>
</organism>
<keyword evidence="3" id="KW-1185">Reference proteome</keyword>
<name>A0ABN9E3P4_9NEOB</name>
<gene>
    <name evidence="2" type="ORF">SPARVUS_LOCUS8966108</name>
</gene>
<accession>A0ABN9E3P4</accession>
<dbReference type="EMBL" id="CATNWA010015027">
    <property type="protein sequence ID" value="CAI9578700.1"/>
    <property type="molecule type" value="Genomic_DNA"/>
</dbReference>
<evidence type="ECO:0000313" key="3">
    <source>
        <dbReference type="Proteomes" id="UP001162483"/>
    </source>
</evidence>